<keyword evidence="4" id="KW-1185">Reference proteome</keyword>
<keyword evidence="1 3" id="KW-0808">Transferase</keyword>
<dbReference type="InterPro" id="IPR008278">
    <property type="entry name" value="4-PPantetheinyl_Trfase_dom"/>
</dbReference>
<feature type="domain" description="4'-phosphopantetheinyl transferase" evidence="2">
    <location>
        <begin position="20"/>
        <end position="80"/>
    </location>
</feature>
<proteinExistence type="predicted"/>
<dbReference type="Proteomes" id="UP000760480">
    <property type="component" value="Unassembled WGS sequence"/>
</dbReference>
<dbReference type="Pfam" id="PF01648">
    <property type="entry name" value="ACPS"/>
    <property type="match status" value="1"/>
</dbReference>
<dbReference type="RefSeq" id="WP_246327483.1">
    <property type="nucleotide sequence ID" value="NZ_SPMZ01000026.1"/>
</dbReference>
<reference evidence="3 4" key="1">
    <citation type="submission" date="2019-03" db="EMBL/GenBank/DDBJ databases">
        <title>Metabolic reconstructions from genomes of highly enriched 'Candidatus Accumulibacter' and 'Candidatus Competibacter' bioreactor populations.</title>
        <authorList>
            <person name="Annavajhala M.K."/>
            <person name="Welles L."/>
            <person name="Abbas B."/>
            <person name="Sorokin D."/>
            <person name="Park H."/>
            <person name="Van Loosdrecht M."/>
            <person name="Chandran K."/>
        </authorList>
    </citation>
    <scope>NUCLEOTIDE SEQUENCE [LARGE SCALE GENOMIC DNA]</scope>
    <source>
        <strain evidence="3 4">SBR_G</strain>
    </source>
</reference>
<comment type="caution">
    <text evidence="3">The sequence shown here is derived from an EMBL/GenBank/DDBJ whole genome shotgun (WGS) entry which is preliminary data.</text>
</comment>
<accession>A0ABX1TLB8</accession>
<dbReference type="EMBL" id="SPMZ01000026">
    <property type="protein sequence ID" value="NMQ19449.1"/>
    <property type="molecule type" value="Genomic_DNA"/>
</dbReference>
<dbReference type="InterPro" id="IPR037143">
    <property type="entry name" value="4-PPantetheinyl_Trfase_dom_sf"/>
</dbReference>
<organism evidence="3 4">
    <name type="scientific">Candidatus Competibacter phosphatis</name>
    <dbReference type="NCBI Taxonomy" id="221280"/>
    <lineage>
        <taxon>Bacteria</taxon>
        <taxon>Pseudomonadati</taxon>
        <taxon>Pseudomonadota</taxon>
        <taxon>Gammaproteobacteria</taxon>
        <taxon>Candidatus Competibacteraceae</taxon>
        <taxon>Candidatus Competibacter</taxon>
    </lineage>
</organism>
<dbReference type="GO" id="GO:0016740">
    <property type="term" value="F:transferase activity"/>
    <property type="evidence" value="ECO:0007669"/>
    <property type="project" value="UniProtKB-KW"/>
</dbReference>
<evidence type="ECO:0000313" key="3">
    <source>
        <dbReference type="EMBL" id="NMQ19449.1"/>
    </source>
</evidence>
<evidence type="ECO:0000313" key="4">
    <source>
        <dbReference type="Proteomes" id="UP000760480"/>
    </source>
</evidence>
<name>A0ABX1TLB8_9GAMM</name>
<dbReference type="SUPFAM" id="SSF56214">
    <property type="entry name" value="4'-phosphopantetheinyl transferase"/>
    <property type="match status" value="1"/>
</dbReference>
<protein>
    <submittedName>
        <fullName evidence="3">4'-phosphopantetheinyl transferase superfamily protein</fullName>
    </submittedName>
</protein>
<evidence type="ECO:0000259" key="2">
    <source>
        <dbReference type="Pfam" id="PF01648"/>
    </source>
</evidence>
<evidence type="ECO:0000256" key="1">
    <source>
        <dbReference type="ARBA" id="ARBA00022679"/>
    </source>
</evidence>
<dbReference type="Gene3D" id="3.90.470.20">
    <property type="entry name" value="4'-phosphopantetheinyl transferase domain"/>
    <property type="match status" value="1"/>
</dbReference>
<sequence length="119" mass="13523">MRRWPSACARRVSGRRFRCCRRNDSGKPFFSCWTRKEAIAKALGDGLASGLRSLEVCFPDDRLPDGRVGLREASGREWSVLNLPLDAGWRGALAAEGQDWRWQGWCWTRLSSFSLPFSS</sequence>
<gene>
    <name evidence="3" type="ORF">E4P82_09720</name>
</gene>